<feature type="binding site" description="axial binding residue" evidence="9">
    <location>
        <position position="322"/>
    </location>
    <ligand>
        <name>heme b</name>
        <dbReference type="ChEBI" id="CHEBI:60344"/>
    </ligand>
    <ligandPart>
        <name>Fe</name>
        <dbReference type="ChEBI" id="CHEBI:18248"/>
    </ligandPart>
</feature>
<feature type="compositionally biased region" description="Polar residues" evidence="13">
    <location>
        <begin position="40"/>
        <end position="52"/>
    </location>
</feature>
<dbReference type="InterPro" id="IPR044831">
    <property type="entry name" value="Ccp1-like"/>
</dbReference>
<dbReference type="PRINTS" id="PR00458">
    <property type="entry name" value="PEROXIDASE"/>
</dbReference>
<feature type="active site" description="Proton acceptor" evidence="8">
    <location>
        <position position="193"/>
    </location>
</feature>
<feature type="binding site" evidence="9">
    <location>
        <position position="323"/>
    </location>
    <ligand>
        <name>Ca(2+)</name>
        <dbReference type="ChEBI" id="CHEBI:29108"/>
        <label>2</label>
    </ligand>
</feature>
<evidence type="ECO:0000256" key="8">
    <source>
        <dbReference type="PIRSR" id="PIRSR601621-1"/>
    </source>
</evidence>
<evidence type="ECO:0000256" key="9">
    <source>
        <dbReference type="PIRSR" id="PIRSR601621-2"/>
    </source>
</evidence>
<evidence type="ECO:0000256" key="7">
    <source>
        <dbReference type="ARBA" id="ARBA00023180"/>
    </source>
</evidence>
<feature type="binding site" evidence="9">
    <location>
        <position position="194"/>
    </location>
    <ligand>
        <name>Ca(2+)</name>
        <dbReference type="ChEBI" id="CHEBI:29108"/>
        <label>1</label>
    </ligand>
</feature>
<evidence type="ECO:0000256" key="2">
    <source>
        <dbReference type="ARBA" id="ARBA00022559"/>
    </source>
</evidence>
<feature type="region of interest" description="Disordered" evidence="13">
    <location>
        <begin position="40"/>
        <end position="103"/>
    </location>
</feature>
<feature type="domain" description="Plant heme peroxidase family profile" evidence="14">
    <location>
        <begin position="208"/>
        <end position="323"/>
    </location>
</feature>
<dbReference type="InterPro" id="IPR001621">
    <property type="entry name" value="Ligninase"/>
</dbReference>
<dbReference type="GO" id="GO:0046872">
    <property type="term" value="F:metal ion binding"/>
    <property type="evidence" value="ECO:0007669"/>
    <property type="project" value="UniProtKB-UniRule"/>
</dbReference>
<evidence type="ECO:0000256" key="11">
    <source>
        <dbReference type="PIRSR" id="PIRSR601621-4"/>
    </source>
</evidence>
<feature type="chain" id="PRO_5041012986" description="Peroxidase" evidence="12">
    <location>
        <begin position="22"/>
        <end position="482"/>
    </location>
</feature>
<dbReference type="GO" id="GO:0000302">
    <property type="term" value="P:response to reactive oxygen species"/>
    <property type="evidence" value="ECO:0007669"/>
    <property type="project" value="TreeGrafter"/>
</dbReference>
<comment type="caution">
    <text evidence="15">The sequence shown here is derived from an EMBL/GenBank/DDBJ whole genome shotgun (WGS) entry which is preliminary data.</text>
</comment>
<dbReference type="GO" id="GO:0034599">
    <property type="term" value="P:cellular response to oxidative stress"/>
    <property type="evidence" value="ECO:0007669"/>
    <property type="project" value="InterPro"/>
</dbReference>
<evidence type="ECO:0000256" key="10">
    <source>
        <dbReference type="PIRSR" id="PIRSR601621-3"/>
    </source>
</evidence>
<sequence>MKLYTIVVAALAAAPISEVAAHPGMGDTIKEIQRIAARTTWGSQSNGNTQNKWGSSGSSNNGGSSSWPSSGGSQNNGGSSWPSSGNNNNGGSQSGNGWSSDSFNPNQLLGDLRTLSDNSLTRVGSDIKKILQGSGNPESRDRYFGVPPMNTPRCKRDTCCVWKYISDELHQLFQGDSGRCSKWARYAVRMGFHDAGTWSTKTAAQGGGADGSIILAGELSRGENLGLQDMGNKYQEVYTKYHDNLGFDQVTYADLIQMGANIAAVTCPLGPRVRSFVGRQDTKKANPKNLLPSVSGSALYLINLFKDKTIGPDDLVALIGAHTTSQQNHVNTDRAGDPQDSTPGVWDVLFYKETIGNAPDRVYKFQSDVALSKHPLTQPAFEAFAGGNGAQRAWNVDYARAYVRLSLLGVNNINDLTECTKVLPQPIDGYKHRDGSRFSKWLQSDDNSWDSKKISQDVENGYTISTPDNKIPTRRGPWRKWW</sequence>
<comment type="cofactor">
    <cofactor evidence="9 12">
        <name>Ca(2+)</name>
        <dbReference type="ChEBI" id="CHEBI:29108"/>
    </cofactor>
    <text evidence="9 12">Binds 2 calcium ions per subunit.</text>
</comment>
<evidence type="ECO:0000256" key="12">
    <source>
        <dbReference type="RuleBase" id="RU363051"/>
    </source>
</evidence>
<dbReference type="Gene3D" id="1.10.520.10">
    <property type="match status" value="1"/>
</dbReference>
<feature type="binding site" evidence="9">
    <location>
        <position position="210"/>
    </location>
    <ligand>
        <name>Ca(2+)</name>
        <dbReference type="ChEBI" id="CHEBI:29108"/>
        <label>1</label>
    </ligand>
</feature>
<dbReference type="Proteomes" id="UP001140502">
    <property type="component" value="Unassembled WGS sequence"/>
</dbReference>
<dbReference type="Pfam" id="PF00141">
    <property type="entry name" value="peroxidase"/>
    <property type="match status" value="1"/>
</dbReference>
<dbReference type="InterPro" id="IPR002016">
    <property type="entry name" value="Haem_peroxidase"/>
</dbReference>
<dbReference type="GO" id="GO:0020037">
    <property type="term" value="F:heme binding"/>
    <property type="evidence" value="ECO:0007669"/>
    <property type="project" value="UniProtKB-UniRule"/>
</dbReference>
<feature type="disulfide bond" evidence="11">
    <location>
        <begin position="159"/>
        <end position="419"/>
    </location>
</feature>
<keyword evidence="5 12" id="KW-0560">Oxidoreductase</keyword>
<evidence type="ECO:0000256" key="4">
    <source>
        <dbReference type="ARBA" id="ARBA00022723"/>
    </source>
</evidence>
<feature type="binding site" evidence="9">
    <location>
        <position position="340"/>
    </location>
    <ligand>
        <name>Ca(2+)</name>
        <dbReference type="ChEBI" id="CHEBI:29108"/>
        <label>2</label>
    </ligand>
</feature>
<dbReference type="FunFam" id="1.10.520.10:FF:000021">
    <property type="entry name" value="Peroxidase"/>
    <property type="match status" value="1"/>
</dbReference>
<evidence type="ECO:0000256" key="1">
    <source>
        <dbReference type="ARBA" id="ARBA00006089"/>
    </source>
</evidence>
<comment type="similarity">
    <text evidence="1 12">Belongs to the peroxidase family. Ligninase subfamily.</text>
</comment>
<comment type="cofactor">
    <cofactor evidence="9">
        <name>heme b</name>
        <dbReference type="ChEBI" id="CHEBI:60344"/>
    </cofactor>
    <text evidence="9">Binds 1 heme b (iron(II)-protoporphyrin IX) group per subunit.</text>
</comment>
<keyword evidence="11" id="KW-1015">Disulfide bond</keyword>
<evidence type="ECO:0000256" key="13">
    <source>
        <dbReference type="SAM" id="MobiDB-lite"/>
    </source>
</evidence>
<feature type="compositionally biased region" description="Low complexity" evidence="13">
    <location>
        <begin position="53"/>
        <end position="100"/>
    </location>
</feature>
<feature type="site" description="Transition state stabilizer" evidence="10">
    <location>
        <position position="189"/>
    </location>
</feature>
<keyword evidence="16" id="KW-1185">Reference proteome</keyword>
<feature type="signal peptide" evidence="12">
    <location>
        <begin position="1"/>
        <end position="21"/>
    </location>
</feature>
<evidence type="ECO:0000256" key="3">
    <source>
        <dbReference type="ARBA" id="ARBA00022617"/>
    </source>
</evidence>
<feature type="binding site" evidence="9">
    <location>
        <position position="208"/>
    </location>
    <ligand>
        <name>Ca(2+)</name>
        <dbReference type="ChEBI" id="CHEBI:29108"/>
        <label>1</label>
    </ligand>
</feature>
<protein>
    <recommendedName>
        <fullName evidence="12">Peroxidase</fullName>
        <ecNumber evidence="12">1.11.1.-</ecNumber>
    </recommendedName>
</protein>
<dbReference type="EC" id="1.11.1.-" evidence="12"/>
<reference evidence="15" key="1">
    <citation type="submission" date="2022-10" db="EMBL/GenBank/DDBJ databases">
        <title>Tapping the CABI collections for fungal endophytes: first genome assemblies for Collariella, Neodidymelliopsis, Ascochyta clinopodiicola, Didymella pomorum, Didymosphaeria variabile, Neocosmospora piperis and Neocucurbitaria cava.</title>
        <authorList>
            <person name="Hill R."/>
        </authorList>
    </citation>
    <scope>NUCLEOTIDE SEQUENCE</scope>
    <source>
        <strain evidence="15">IMI 366586</strain>
    </source>
</reference>
<dbReference type="PROSITE" id="PS50873">
    <property type="entry name" value="PEROXIDASE_4"/>
    <property type="match status" value="1"/>
</dbReference>
<keyword evidence="4 9" id="KW-0479">Metal-binding</keyword>
<organism evidence="15 16">
    <name type="scientific">Fusarium piperis</name>
    <dbReference type="NCBI Taxonomy" id="1435070"/>
    <lineage>
        <taxon>Eukaryota</taxon>
        <taxon>Fungi</taxon>
        <taxon>Dikarya</taxon>
        <taxon>Ascomycota</taxon>
        <taxon>Pezizomycotina</taxon>
        <taxon>Sordariomycetes</taxon>
        <taxon>Hypocreomycetidae</taxon>
        <taxon>Hypocreales</taxon>
        <taxon>Nectriaceae</taxon>
        <taxon>Fusarium</taxon>
        <taxon>Fusarium solani species complex</taxon>
    </lineage>
</organism>
<feature type="binding site" evidence="9">
    <location>
        <position position="347"/>
    </location>
    <ligand>
        <name>Ca(2+)</name>
        <dbReference type="ChEBI" id="CHEBI:29108"/>
        <label>2</label>
    </ligand>
</feature>
<keyword evidence="12" id="KW-0732">Signal</keyword>
<feature type="binding site" evidence="9">
    <location>
        <position position="212"/>
    </location>
    <ligand>
        <name>Ca(2+)</name>
        <dbReference type="ChEBI" id="CHEBI:29108"/>
        <label>1</label>
    </ligand>
</feature>
<keyword evidence="9 12" id="KW-0106">Calcium</keyword>
<name>A0A9W8W3I3_9HYPO</name>
<dbReference type="Gene3D" id="1.10.420.10">
    <property type="entry name" value="Peroxidase, domain 2"/>
    <property type="match status" value="1"/>
</dbReference>
<dbReference type="PRINTS" id="PR00462">
    <property type="entry name" value="LIGNINASE"/>
</dbReference>
<dbReference type="EMBL" id="JAPEUR010000358">
    <property type="protein sequence ID" value="KAJ4310823.1"/>
    <property type="molecule type" value="Genomic_DNA"/>
</dbReference>
<keyword evidence="6 9" id="KW-0408">Iron</keyword>
<dbReference type="PANTHER" id="PTHR31356">
    <property type="entry name" value="THYLAKOID LUMENAL 29 KDA PROTEIN, CHLOROPLASTIC-RELATED"/>
    <property type="match status" value="1"/>
</dbReference>
<dbReference type="GO" id="GO:0042744">
    <property type="term" value="P:hydrogen peroxide catabolic process"/>
    <property type="evidence" value="ECO:0007669"/>
    <property type="project" value="TreeGrafter"/>
</dbReference>
<dbReference type="GO" id="GO:0004601">
    <property type="term" value="F:peroxidase activity"/>
    <property type="evidence" value="ECO:0007669"/>
    <property type="project" value="UniProtKB-KW"/>
</dbReference>
<keyword evidence="7" id="KW-0325">Glycoprotein</keyword>
<keyword evidence="2 12" id="KW-0575">Peroxidase</keyword>
<evidence type="ECO:0000256" key="6">
    <source>
        <dbReference type="ARBA" id="ARBA00023004"/>
    </source>
</evidence>
<evidence type="ECO:0000313" key="16">
    <source>
        <dbReference type="Proteomes" id="UP001140502"/>
    </source>
</evidence>
<dbReference type="SUPFAM" id="SSF48113">
    <property type="entry name" value="Heme-dependent peroxidases"/>
    <property type="match status" value="1"/>
</dbReference>
<feature type="disulfide bond" evidence="11">
    <location>
        <begin position="180"/>
        <end position="267"/>
    </location>
</feature>
<feature type="binding site" evidence="9">
    <location>
        <position position="342"/>
    </location>
    <ligand>
        <name>Ca(2+)</name>
        <dbReference type="ChEBI" id="CHEBI:29108"/>
        <label>2</label>
    </ligand>
</feature>
<dbReference type="OrthoDB" id="2113341at2759"/>
<dbReference type="PANTHER" id="PTHR31356:SF66">
    <property type="entry name" value="CATALASE-PEROXIDASE"/>
    <property type="match status" value="1"/>
</dbReference>
<gene>
    <name evidence="15" type="ORF">N0V84_010759</name>
</gene>
<dbReference type="InterPro" id="IPR010255">
    <property type="entry name" value="Haem_peroxidase_sf"/>
</dbReference>
<keyword evidence="3 9" id="KW-0349">Heme</keyword>
<dbReference type="InterPro" id="IPR019794">
    <property type="entry name" value="Peroxidases_AS"/>
</dbReference>
<evidence type="ECO:0000313" key="15">
    <source>
        <dbReference type="EMBL" id="KAJ4310823.1"/>
    </source>
</evidence>
<accession>A0A9W8W3I3</accession>
<proteinExistence type="inferred from homology"/>
<evidence type="ECO:0000259" key="14">
    <source>
        <dbReference type="PROSITE" id="PS50873"/>
    </source>
</evidence>
<dbReference type="AlphaFoldDB" id="A0A9W8W3I3"/>
<dbReference type="PROSITE" id="PS00436">
    <property type="entry name" value="PEROXIDASE_2"/>
    <property type="match status" value="1"/>
</dbReference>
<evidence type="ECO:0000256" key="5">
    <source>
        <dbReference type="ARBA" id="ARBA00023002"/>
    </source>
</evidence>